<name>A0ABD0VZL0_UMBPY</name>
<dbReference type="GO" id="GO:0006865">
    <property type="term" value="P:amino acid transport"/>
    <property type="evidence" value="ECO:0007669"/>
    <property type="project" value="UniProtKB-KW"/>
</dbReference>
<feature type="transmembrane region" description="Helical" evidence="11">
    <location>
        <begin position="106"/>
        <end position="130"/>
    </location>
</feature>
<evidence type="ECO:0000256" key="2">
    <source>
        <dbReference type="ARBA" id="ARBA00008066"/>
    </source>
</evidence>
<proteinExistence type="inferred from homology"/>
<evidence type="ECO:0000313" key="14">
    <source>
        <dbReference type="Proteomes" id="UP001557470"/>
    </source>
</evidence>
<keyword evidence="14" id="KW-1185">Reference proteome</keyword>
<keyword evidence="7 11" id="KW-0472">Membrane</keyword>
<dbReference type="PANTHER" id="PTHR22950">
    <property type="entry name" value="AMINO ACID TRANSPORTER"/>
    <property type="match status" value="1"/>
</dbReference>
<feature type="transmembrane region" description="Helical" evidence="11">
    <location>
        <begin position="150"/>
        <end position="171"/>
    </location>
</feature>
<evidence type="ECO:0000259" key="12">
    <source>
        <dbReference type="Pfam" id="PF01490"/>
    </source>
</evidence>
<feature type="transmembrane region" description="Helical" evidence="11">
    <location>
        <begin position="183"/>
        <end position="202"/>
    </location>
</feature>
<feature type="transmembrane region" description="Helical" evidence="11">
    <location>
        <begin position="63"/>
        <end position="85"/>
    </location>
</feature>
<dbReference type="InterPro" id="IPR013057">
    <property type="entry name" value="AA_transpt_TM"/>
</dbReference>
<evidence type="ECO:0000256" key="6">
    <source>
        <dbReference type="ARBA" id="ARBA00022989"/>
    </source>
</evidence>
<evidence type="ECO:0000256" key="7">
    <source>
        <dbReference type="ARBA" id="ARBA00023136"/>
    </source>
</evidence>
<evidence type="ECO:0000256" key="1">
    <source>
        <dbReference type="ARBA" id="ARBA00004141"/>
    </source>
</evidence>
<evidence type="ECO:0000256" key="8">
    <source>
        <dbReference type="ARBA" id="ARBA00037101"/>
    </source>
</evidence>
<keyword evidence="5" id="KW-0029">Amino-acid transport</keyword>
<evidence type="ECO:0000256" key="9">
    <source>
        <dbReference type="ARBA" id="ARBA00040814"/>
    </source>
</evidence>
<accession>A0ABD0VZL0</accession>
<dbReference type="Proteomes" id="UP001557470">
    <property type="component" value="Unassembled WGS sequence"/>
</dbReference>
<evidence type="ECO:0000256" key="3">
    <source>
        <dbReference type="ARBA" id="ARBA00022448"/>
    </source>
</evidence>
<evidence type="ECO:0000256" key="5">
    <source>
        <dbReference type="ARBA" id="ARBA00022970"/>
    </source>
</evidence>
<evidence type="ECO:0000313" key="13">
    <source>
        <dbReference type="EMBL" id="KAL0963797.1"/>
    </source>
</evidence>
<reference evidence="13 14" key="1">
    <citation type="submission" date="2024-06" db="EMBL/GenBank/DDBJ databases">
        <authorList>
            <person name="Pan Q."/>
            <person name="Wen M."/>
            <person name="Jouanno E."/>
            <person name="Zahm M."/>
            <person name="Klopp C."/>
            <person name="Cabau C."/>
            <person name="Louis A."/>
            <person name="Berthelot C."/>
            <person name="Parey E."/>
            <person name="Roest Crollius H."/>
            <person name="Montfort J."/>
            <person name="Robinson-Rechavi M."/>
            <person name="Bouchez O."/>
            <person name="Lampietro C."/>
            <person name="Lopez Roques C."/>
            <person name="Donnadieu C."/>
            <person name="Postlethwait J."/>
            <person name="Bobe J."/>
            <person name="Verreycken H."/>
            <person name="Guiguen Y."/>
        </authorList>
    </citation>
    <scope>NUCLEOTIDE SEQUENCE [LARGE SCALE GENOMIC DNA]</scope>
    <source>
        <strain evidence="13">Up_M1</strain>
        <tissue evidence="13">Testis</tissue>
    </source>
</reference>
<dbReference type="Pfam" id="PF01490">
    <property type="entry name" value="Aa_trans"/>
    <property type="match status" value="1"/>
</dbReference>
<dbReference type="AlphaFoldDB" id="A0ABD0VZL0"/>
<comment type="subcellular location">
    <subcellularLocation>
        <location evidence="1">Membrane</location>
        <topology evidence="1">Multi-pass membrane protein</topology>
    </subcellularLocation>
</comment>
<keyword evidence="6 11" id="KW-1133">Transmembrane helix</keyword>
<keyword evidence="3" id="KW-0813">Transport</keyword>
<dbReference type="GO" id="GO:0016020">
    <property type="term" value="C:membrane"/>
    <property type="evidence" value="ECO:0007669"/>
    <property type="project" value="UniProtKB-SubCell"/>
</dbReference>
<protein>
    <recommendedName>
        <fullName evidence="9">Putative sodium-coupled neutral amino acid transporter 11</fullName>
    </recommendedName>
    <alternativeName>
        <fullName evidence="10">Solute carrier family 38 member 11</fullName>
    </alternativeName>
</protein>
<feature type="domain" description="Amino acid transporter transmembrane" evidence="12">
    <location>
        <begin position="32"/>
        <end position="200"/>
    </location>
</feature>
<evidence type="ECO:0000256" key="10">
    <source>
        <dbReference type="ARBA" id="ARBA00041723"/>
    </source>
</evidence>
<dbReference type="PANTHER" id="PTHR22950:SF458">
    <property type="entry name" value="SODIUM-COUPLED NEUTRAL AMINO ACID TRANSPORTER 11-RELATED"/>
    <property type="match status" value="1"/>
</dbReference>
<organism evidence="13 14">
    <name type="scientific">Umbra pygmaea</name>
    <name type="common">Eastern mudminnow</name>
    <dbReference type="NCBI Taxonomy" id="75934"/>
    <lineage>
        <taxon>Eukaryota</taxon>
        <taxon>Metazoa</taxon>
        <taxon>Chordata</taxon>
        <taxon>Craniata</taxon>
        <taxon>Vertebrata</taxon>
        <taxon>Euteleostomi</taxon>
        <taxon>Actinopterygii</taxon>
        <taxon>Neopterygii</taxon>
        <taxon>Teleostei</taxon>
        <taxon>Protacanthopterygii</taxon>
        <taxon>Esociformes</taxon>
        <taxon>Umbridae</taxon>
        <taxon>Umbra</taxon>
    </lineage>
</organism>
<evidence type="ECO:0000256" key="4">
    <source>
        <dbReference type="ARBA" id="ARBA00022692"/>
    </source>
</evidence>
<keyword evidence="4 11" id="KW-0812">Transmembrane</keyword>
<comment type="caution">
    <text evidence="13">The sequence shown here is derived from an EMBL/GenBank/DDBJ whole genome shotgun (WGS) entry which is preliminary data.</text>
</comment>
<evidence type="ECO:0000256" key="11">
    <source>
        <dbReference type="SAM" id="Phobius"/>
    </source>
</evidence>
<gene>
    <name evidence="13" type="ORF">UPYG_G00313700</name>
</gene>
<dbReference type="EMBL" id="JAGEUA010000010">
    <property type="protein sequence ID" value="KAL0963797.1"/>
    <property type="molecule type" value="Genomic_DNA"/>
</dbReference>
<comment type="function">
    <text evidence="8">Putative sodium-dependent amino acid/proton antiporter.</text>
</comment>
<comment type="similarity">
    <text evidence="2">Belongs to the amino acid/polyamine transporter 2 family.</text>
</comment>
<sequence length="218" mass="23798">MQESGDRDAQQVDNGDRKPLLALQKVVGEEAKSSMTFASFNFINSIIGSGTIGLPYSLNQAGLPLGVLLLVWVAFITDYSIIMLIKGGNLSGTKSYQSLVRSTFGFTGFLVLSLLQFLYPFIAMISYNIITGDTLTKVFQRIPGVGPDNMLAERHFVIAVSTILFTLPLCLYRNVSKLGKVSLLSLTSTVFILITVIVRAATLGPQIPPTERAWVFAR</sequence>